<evidence type="ECO:0000313" key="4">
    <source>
        <dbReference type="Proteomes" id="UP000291562"/>
    </source>
</evidence>
<dbReference type="InterPro" id="IPR018682">
    <property type="entry name" value="DUF2167_membr"/>
</dbReference>
<sequence length="299" mass="32283">MRLPILFLAAALTLATTISTAVEPTTTPEQRQQQVQKFVDALHFQTGNVAVAKAGATLKLTPEFRYLDAKDAQSVLEDLWGNPPDSDILGMLVPTSAPLSDPDKSWAVVLTYSDDGHITDADAAKINYDDMLKEMQQSTSEGNAERVKQGYHAIQLVGWAQPPHYDATSNKLYWAKELSFDGAGAHTLNYDIRALGRGGYLSMNAIAGMDQLPVVQRDMQKVLALTEFDAGKKYTDFNASTDKVAAYGLGALVVGAVAAKAGLFAKLFVVLLAAKKAIFLGLAAFGAAISRFFKRKPKP</sequence>
<keyword evidence="2" id="KW-0732">Signal</keyword>
<dbReference type="AlphaFoldDB" id="A0A411HP91"/>
<reference evidence="3 4" key="1">
    <citation type="submission" date="2019-01" db="EMBL/GenBank/DDBJ databases">
        <title>Pseudolysobacter antarctica gen. nov., sp. nov., isolated from Fildes Peninsula, Antarctica.</title>
        <authorList>
            <person name="Wei Z."/>
            <person name="Peng F."/>
        </authorList>
    </citation>
    <scope>NUCLEOTIDE SEQUENCE [LARGE SCALE GENOMIC DNA]</scope>
    <source>
        <strain evidence="3 4">AQ6-296</strain>
    </source>
</reference>
<dbReference type="EMBL" id="CP035704">
    <property type="protein sequence ID" value="QBB72294.1"/>
    <property type="molecule type" value="Genomic_DNA"/>
</dbReference>
<dbReference type="OrthoDB" id="196355at2"/>
<evidence type="ECO:0000256" key="1">
    <source>
        <dbReference type="SAM" id="Phobius"/>
    </source>
</evidence>
<dbReference type="Pfam" id="PF09935">
    <property type="entry name" value="DUF2167"/>
    <property type="match status" value="1"/>
</dbReference>
<gene>
    <name evidence="3" type="ORF">ELE36_19035</name>
</gene>
<accession>A0A411HP91</accession>
<keyword evidence="1" id="KW-0472">Membrane</keyword>
<dbReference type="RefSeq" id="WP_129836127.1">
    <property type="nucleotide sequence ID" value="NZ_CP035704.1"/>
</dbReference>
<proteinExistence type="predicted"/>
<evidence type="ECO:0000256" key="2">
    <source>
        <dbReference type="SAM" id="SignalP"/>
    </source>
</evidence>
<keyword evidence="1" id="KW-0812">Transmembrane</keyword>
<keyword evidence="1" id="KW-1133">Transmembrane helix</keyword>
<evidence type="ECO:0000313" key="3">
    <source>
        <dbReference type="EMBL" id="QBB72294.1"/>
    </source>
</evidence>
<feature type="chain" id="PRO_5019515275" evidence="2">
    <location>
        <begin position="22"/>
        <end position="299"/>
    </location>
</feature>
<feature type="signal peptide" evidence="2">
    <location>
        <begin position="1"/>
        <end position="21"/>
    </location>
</feature>
<organism evidence="3 4">
    <name type="scientific">Pseudolysobacter antarcticus</name>
    <dbReference type="NCBI Taxonomy" id="2511995"/>
    <lineage>
        <taxon>Bacteria</taxon>
        <taxon>Pseudomonadati</taxon>
        <taxon>Pseudomonadota</taxon>
        <taxon>Gammaproteobacteria</taxon>
        <taxon>Lysobacterales</taxon>
        <taxon>Rhodanobacteraceae</taxon>
        <taxon>Pseudolysobacter</taxon>
    </lineage>
</organism>
<name>A0A411HP91_9GAMM</name>
<feature type="transmembrane region" description="Helical" evidence="1">
    <location>
        <begin position="277"/>
        <end position="293"/>
    </location>
</feature>
<keyword evidence="4" id="KW-1185">Reference proteome</keyword>
<dbReference type="KEGG" id="xbc:ELE36_19035"/>
<dbReference type="Proteomes" id="UP000291562">
    <property type="component" value="Chromosome"/>
</dbReference>
<protein>
    <submittedName>
        <fullName evidence="3">DUF2167 domain-containing protein</fullName>
    </submittedName>
</protein>